<feature type="transmembrane region" description="Helical" evidence="1">
    <location>
        <begin position="17"/>
        <end position="40"/>
    </location>
</feature>
<keyword evidence="3" id="KW-1185">Reference proteome</keyword>
<dbReference type="RefSeq" id="WP_097615174.1">
    <property type="nucleotide sequence ID" value="NZ_NWSV01000027.1"/>
</dbReference>
<feature type="transmembrane region" description="Helical" evidence="1">
    <location>
        <begin position="131"/>
        <end position="150"/>
    </location>
</feature>
<evidence type="ECO:0008006" key="4">
    <source>
        <dbReference type="Google" id="ProtNLM"/>
    </source>
</evidence>
<feature type="transmembrane region" description="Helical" evidence="1">
    <location>
        <begin position="156"/>
        <end position="180"/>
    </location>
</feature>
<protein>
    <recommendedName>
        <fullName evidence="4">HdeD family acid-resistance protein</fullName>
    </recommendedName>
</protein>
<evidence type="ECO:0000313" key="2">
    <source>
        <dbReference type="EMBL" id="PDT01054.1"/>
    </source>
</evidence>
<feature type="transmembrane region" description="Helical" evidence="1">
    <location>
        <begin position="99"/>
        <end position="119"/>
    </location>
</feature>
<dbReference type="Proteomes" id="UP000220768">
    <property type="component" value="Unassembled WGS sequence"/>
</dbReference>
<feature type="transmembrane region" description="Helical" evidence="1">
    <location>
        <begin position="73"/>
        <end position="93"/>
    </location>
</feature>
<organism evidence="2 3">
    <name type="scientific">Rhizobium chutanense</name>
    <dbReference type="NCBI Taxonomy" id="2035448"/>
    <lineage>
        <taxon>Bacteria</taxon>
        <taxon>Pseudomonadati</taxon>
        <taxon>Pseudomonadota</taxon>
        <taxon>Alphaproteobacteria</taxon>
        <taxon>Hyphomicrobiales</taxon>
        <taxon>Rhizobiaceae</taxon>
        <taxon>Rhizobium/Agrobacterium group</taxon>
        <taxon>Rhizobium</taxon>
    </lineage>
</organism>
<dbReference type="AlphaFoldDB" id="A0A2A6J596"/>
<sequence>MTDVFNAVPTSQLQSKWIWFVGLGVLLLVCGLIALGNLMLATVVSVYYVGMLMLFGGVTYLVHAFQVRGWDHVLFWVLSGLLYVLAGICAFINPILTSAALTLFLSLALVVAGVFRTWVGMRMKPTRRWRFIVASGVITALAGFVIALGWPVNSLWILGLFLAADLTIQGWTMIAFGLGIRSGPVDSGASAPLSDRSF</sequence>
<comment type="caution">
    <text evidence="2">The sequence shown here is derived from an EMBL/GenBank/DDBJ whole genome shotgun (WGS) entry which is preliminary data.</text>
</comment>
<accession>A0A2A6J596</accession>
<dbReference type="Pfam" id="PF03729">
    <property type="entry name" value="DUF308"/>
    <property type="match status" value="1"/>
</dbReference>
<keyword evidence="1" id="KW-1133">Transmembrane helix</keyword>
<name>A0A2A6J596_9HYPH</name>
<dbReference type="InterPro" id="IPR052712">
    <property type="entry name" value="Acid_resist_chaperone_HdeD"/>
</dbReference>
<dbReference type="PANTHER" id="PTHR34989">
    <property type="entry name" value="PROTEIN HDED"/>
    <property type="match status" value="1"/>
</dbReference>
<feature type="transmembrane region" description="Helical" evidence="1">
    <location>
        <begin position="46"/>
        <end position="66"/>
    </location>
</feature>
<evidence type="ECO:0000313" key="3">
    <source>
        <dbReference type="Proteomes" id="UP000220768"/>
    </source>
</evidence>
<evidence type="ECO:0000256" key="1">
    <source>
        <dbReference type="SAM" id="Phobius"/>
    </source>
</evidence>
<gene>
    <name evidence="2" type="ORF">CO666_27455</name>
</gene>
<keyword evidence="1" id="KW-0812">Transmembrane</keyword>
<proteinExistence type="predicted"/>
<reference evidence="2 3" key="1">
    <citation type="submission" date="2017-09" db="EMBL/GenBank/DDBJ databases">
        <title>Comparative genomics of rhizobia isolated from Phaseolus vulgaris in China.</title>
        <authorList>
            <person name="Tong W."/>
        </authorList>
    </citation>
    <scope>NUCLEOTIDE SEQUENCE [LARGE SCALE GENOMIC DNA]</scope>
    <source>
        <strain evidence="2 3">C5</strain>
    </source>
</reference>
<dbReference type="GO" id="GO:0005886">
    <property type="term" value="C:plasma membrane"/>
    <property type="evidence" value="ECO:0007669"/>
    <property type="project" value="TreeGrafter"/>
</dbReference>
<dbReference type="PANTHER" id="PTHR34989:SF1">
    <property type="entry name" value="PROTEIN HDED"/>
    <property type="match status" value="1"/>
</dbReference>
<dbReference type="InterPro" id="IPR005325">
    <property type="entry name" value="DUF308_memb"/>
</dbReference>
<keyword evidence="1" id="KW-0472">Membrane</keyword>
<dbReference type="EMBL" id="NWSV01000027">
    <property type="protein sequence ID" value="PDT01054.1"/>
    <property type="molecule type" value="Genomic_DNA"/>
</dbReference>